<feature type="non-terminal residue" evidence="1">
    <location>
        <position position="266"/>
    </location>
</feature>
<evidence type="ECO:0000313" key="1">
    <source>
        <dbReference type="EMBL" id="GAH12550.1"/>
    </source>
</evidence>
<protein>
    <recommendedName>
        <fullName evidence="2">Pectate lyase superfamily protein domain-containing protein</fullName>
    </recommendedName>
</protein>
<dbReference type="AlphaFoldDB" id="X1DWI3"/>
<accession>X1DWI3</accession>
<feature type="non-terminal residue" evidence="1">
    <location>
        <position position="1"/>
    </location>
</feature>
<dbReference type="InterPro" id="IPR012334">
    <property type="entry name" value="Pectin_lyas_fold"/>
</dbReference>
<dbReference type="EMBL" id="BART01029950">
    <property type="protein sequence ID" value="GAH12550.1"/>
    <property type="molecule type" value="Genomic_DNA"/>
</dbReference>
<proteinExistence type="predicted"/>
<organism evidence="1">
    <name type="scientific">marine sediment metagenome</name>
    <dbReference type="NCBI Taxonomy" id="412755"/>
    <lineage>
        <taxon>unclassified sequences</taxon>
        <taxon>metagenomes</taxon>
        <taxon>ecological metagenomes</taxon>
    </lineage>
</organism>
<evidence type="ECO:0008006" key="2">
    <source>
        <dbReference type="Google" id="ProtNLM"/>
    </source>
</evidence>
<dbReference type="Gene3D" id="2.160.20.10">
    <property type="entry name" value="Single-stranded right-handed beta-helix, Pectin lyase-like"/>
    <property type="match status" value="1"/>
</dbReference>
<dbReference type="SUPFAM" id="SSF51126">
    <property type="entry name" value="Pectin lyase-like"/>
    <property type="match status" value="1"/>
</dbReference>
<name>X1DWI3_9ZZZZ</name>
<sequence length="266" mass="28712">RLFLSILLPGLPVGVVDCDAYDSLADAILGIDANERNLAIFSNQHVEEDVTVPANVNLIFSLCGCLNIDAGDTVTINGTLEAGLYQIFEGDGDVVFGLGSVEQVEISWFGVTGDDAVDDHVAMQKAITAAGSGTTHISIAPTRWKITDYLEIIDDNATIKCEWKEGTIRQGTWGYPVFYIRADNVSIYNPYLVSTETRSAISDDMATAHSGDGAENEGTLDAFNFSAGIFISAERDDKGSRFQTNRWYAEGFTVGIFARGSVGQDL</sequence>
<gene>
    <name evidence="1" type="ORF">S01H4_52425</name>
</gene>
<reference evidence="1" key="1">
    <citation type="journal article" date="2014" name="Front. Microbiol.">
        <title>High frequency of phylogenetically diverse reductive dehalogenase-homologous genes in deep subseafloor sedimentary metagenomes.</title>
        <authorList>
            <person name="Kawai M."/>
            <person name="Futagami T."/>
            <person name="Toyoda A."/>
            <person name="Takaki Y."/>
            <person name="Nishi S."/>
            <person name="Hori S."/>
            <person name="Arai W."/>
            <person name="Tsubouchi T."/>
            <person name="Morono Y."/>
            <person name="Uchiyama I."/>
            <person name="Ito T."/>
            <person name="Fujiyama A."/>
            <person name="Inagaki F."/>
            <person name="Takami H."/>
        </authorList>
    </citation>
    <scope>NUCLEOTIDE SEQUENCE</scope>
    <source>
        <strain evidence="1">Expedition CK06-06</strain>
    </source>
</reference>
<dbReference type="InterPro" id="IPR011050">
    <property type="entry name" value="Pectin_lyase_fold/virulence"/>
</dbReference>
<comment type="caution">
    <text evidence="1">The sequence shown here is derived from an EMBL/GenBank/DDBJ whole genome shotgun (WGS) entry which is preliminary data.</text>
</comment>